<dbReference type="InterPro" id="IPR000653">
    <property type="entry name" value="DegT/StrS_aminotransferase"/>
</dbReference>
<dbReference type="GO" id="GO:0000271">
    <property type="term" value="P:polysaccharide biosynthetic process"/>
    <property type="evidence" value="ECO:0007669"/>
    <property type="project" value="TreeGrafter"/>
</dbReference>
<dbReference type="Gene3D" id="3.40.640.10">
    <property type="entry name" value="Type I PLP-dependent aspartate aminotransferase-like (Major domain)"/>
    <property type="match status" value="1"/>
</dbReference>
<proteinExistence type="predicted"/>
<dbReference type="EMBL" id="UINC01120148">
    <property type="protein sequence ID" value="SVC94453.1"/>
    <property type="molecule type" value="Genomic_DNA"/>
</dbReference>
<evidence type="ECO:0000313" key="1">
    <source>
        <dbReference type="EMBL" id="SVC94453.1"/>
    </source>
</evidence>
<dbReference type="PANTHER" id="PTHR30244">
    <property type="entry name" value="TRANSAMINASE"/>
    <property type="match status" value="1"/>
</dbReference>
<organism evidence="1">
    <name type="scientific">marine metagenome</name>
    <dbReference type="NCBI Taxonomy" id="408172"/>
    <lineage>
        <taxon>unclassified sequences</taxon>
        <taxon>metagenomes</taxon>
        <taxon>ecological metagenomes</taxon>
    </lineage>
</organism>
<sequence>MNQSSNFMRVPYGTTVHGQEEIDAVIEVLTTSTQMSKNVEEFENKVASIFDKKYGIMVNSGSSALYLAVEALDLPKGSEVITPALTFATTVGCLVKNSLIPSFIDVGLDTYCIDVTKIEESITPNTSSICAPDLIGNVCEWDQIKDLAEKYSLKIIHDSADTLGATINGVSTGSYSDISITSFYGSHVINGAGNGGMIATSDLEINNKCRLLRSWGRSSSLFQDSEAIENRFNVELGGIQYDAKFVFEEIGYQMEPSEISAAFALQQLNKLNSNSESRNKYFELHTDFFRQY</sequence>
<dbReference type="InterPro" id="IPR015424">
    <property type="entry name" value="PyrdxlP-dep_Trfase"/>
</dbReference>
<reference evidence="1" key="1">
    <citation type="submission" date="2018-05" db="EMBL/GenBank/DDBJ databases">
        <authorList>
            <person name="Lanie J.A."/>
            <person name="Ng W.-L."/>
            <person name="Kazmierczak K.M."/>
            <person name="Andrzejewski T.M."/>
            <person name="Davidsen T.M."/>
            <person name="Wayne K.J."/>
            <person name="Tettelin H."/>
            <person name="Glass J.I."/>
            <person name="Rusch D."/>
            <person name="Podicherti R."/>
            <person name="Tsui H.-C.T."/>
            <person name="Winkler M.E."/>
        </authorList>
    </citation>
    <scope>NUCLEOTIDE SEQUENCE</scope>
</reference>
<dbReference type="GO" id="GO:0030170">
    <property type="term" value="F:pyridoxal phosphate binding"/>
    <property type="evidence" value="ECO:0007669"/>
    <property type="project" value="TreeGrafter"/>
</dbReference>
<dbReference type="PANTHER" id="PTHR30244:SF34">
    <property type="entry name" value="DTDP-4-AMINO-4,6-DIDEOXYGALACTOSE TRANSAMINASE"/>
    <property type="match status" value="1"/>
</dbReference>
<name>A0A382R9R9_9ZZZZ</name>
<accession>A0A382R9R9</accession>
<dbReference type="Pfam" id="PF01041">
    <property type="entry name" value="DegT_DnrJ_EryC1"/>
    <property type="match status" value="1"/>
</dbReference>
<protein>
    <submittedName>
        <fullName evidence="1">Uncharacterized protein</fullName>
    </submittedName>
</protein>
<dbReference type="SUPFAM" id="SSF53383">
    <property type="entry name" value="PLP-dependent transferases"/>
    <property type="match status" value="1"/>
</dbReference>
<dbReference type="GO" id="GO:0008483">
    <property type="term" value="F:transaminase activity"/>
    <property type="evidence" value="ECO:0007669"/>
    <property type="project" value="TreeGrafter"/>
</dbReference>
<dbReference type="AlphaFoldDB" id="A0A382R9R9"/>
<dbReference type="InterPro" id="IPR015421">
    <property type="entry name" value="PyrdxlP-dep_Trfase_major"/>
</dbReference>
<feature type="non-terminal residue" evidence="1">
    <location>
        <position position="292"/>
    </location>
</feature>
<gene>
    <name evidence="1" type="ORF">METZ01_LOCUS347307</name>
</gene>